<proteinExistence type="predicted"/>
<feature type="region of interest" description="Disordered" evidence="1">
    <location>
        <begin position="156"/>
        <end position="195"/>
    </location>
</feature>
<dbReference type="AlphaFoldDB" id="A0A2R7Y5F7"/>
<sequence>MVITKNFEVVIPAPTDVVFNVLTDIAMHLSYWSIYDSLQLVGKDEAIVSLRIAGSQYSIRLKVKTEAVGGSRVIDFEGQGDIYFSLRLTLAAKGLYTLITGRLLVKSSFFRERILAPELVSFIDDYRRKLMIELPLMIEVLTKKEVAKLLKEGVVEAPPSEPSKPATPAPEEKPTATPVSVKPTPPTPPKEEVKKEVMAEVSGDPRALEDELKLSMLLVKSKLSTTKRVENTAVEVLNEALKTRDEVGLPITFVSASSVEGHKIRLLFKDKTLIGVRLELSDGSVFNGREALNKVKEITSKVEWRIYIYEVPPELASALEIS</sequence>
<evidence type="ECO:0000313" key="2">
    <source>
        <dbReference type="EMBL" id="PUA32771.1"/>
    </source>
</evidence>
<feature type="compositionally biased region" description="Pro residues" evidence="1">
    <location>
        <begin position="159"/>
        <end position="168"/>
    </location>
</feature>
<dbReference type="Proteomes" id="UP000244093">
    <property type="component" value="Unassembled WGS sequence"/>
</dbReference>
<dbReference type="EMBL" id="NBVN01000003">
    <property type="protein sequence ID" value="PUA32771.1"/>
    <property type="molecule type" value="Genomic_DNA"/>
</dbReference>
<comment type="caution">
    <text evidence="2">The sequence shown here is derived from an EMBL/GenBank/DDBJ whole genome shotgun (WGS) entry which is preliminary data.</text>
</comment>
<organism evidence="2 3">
    <name type="scientific">Zestosphaera tikiterensis</name>
    <dbReference type="NCBI Taxonomy" id="1973259"/>
    <lineage>
        <taxon>Archaea</taxon>
        <taxon>Thermoproteota</taxon>
        <taxon>Thermoprotei</taxon>
        <taxon>Desulfurococcales</taxon>
        <taxon>Desulfurococcaceae</taxon>
        <taxon>Zestosphaera</taxon>
    </lineage>
</organism>
<evidence type="ECO:0000313" key="3">
    <source>
        <dbReference type="Proteomes" id="UP000244093"/>
    </source>
</evidence>
<protein>
    <submittedName>
        <fullName evidence="2">Uncharacterized protein</fullName>
    </submittedName>
</protein>
<gene>
    <name evidence="2" type="ORF">B7O98_04795</name>
</gene>
<accession>A0A2R7Y5F7</accession>
<dbReference type="SUPFAM" id="SSF55961">
    <property type="entry name" value="Bet v1-like"/>
    <property type="match status" value="1"/>
</dbReference>
<name>A0A2R7Y5F7_9CREN</name>
<evidence type="ECO:0000256" key="1">
    <source>
        <dbReference type="SAM" id="MobiDB-lite"/>
    </source>
</evidence>
<reference evidence="2 3" key="1">
    <citation type="journal article" date="2018" name="Syst. Appl. Microbiol.">
        <title>A new symbiotic nanoarchaeote (Candidatus Nanoclepta minutus) and its host (Zestosphaera tikiterensis gen. nov., sp. nov.) from a New Zealand hot spring.</title>
        <authorList>
            <person name="St John E."/>
            <person name="Liu Y."/>
            <person name="Podar M."/>
            <person name="Stott M.B."/>
            <person name="Meneghin J."/>
            <person name="Chen Z."/>
            <person name="Lagutin K."/>
            <person name="Mitchell K."/>
            <person name="Reysenbach A.L."/>
        </authorList>
    </citation>
    <scope>NUCLEOTIDE SEQUENCE [LARGE SCALE GENOMIC DNA]</scope>
    <source>
        <strain evidence="2">NZ3</strain>
    </source>
</reference>